<evidence type="ECO:0000256" key="1">
    <source>
        <dbReference type="SAM" id="MobiDB-lite"/>
    </source>
</evidence>
<keyword evidence="3" id="KW-1185">Reference proteome</keyword>
<reference evidence="2 3" key="1">
    <citation type="submission" date="2018-10" db="EMBL/GenBank/DDBJ databases">
        <authorList>
            <person name="Ekblom R."/>
            <person name="Jareborg N."/>
        </authorList>
    </citation>
    <scope>NUCLEOTIDE SEQUENCE [LARGE SCALE GENOMIC DNA]</scope>
    <source>
        <tissue evidence="2">Muscle</tissue>
    </source>
</reference>
<comment type="caution">
    <text evidence="2">The sequence shown here is derived from an EMBL/GenBank/DDBJ whole genome shotgun (WGS) entry which is preliminary data.</text>
</comment>
<proteinExistence type="predicted"/>
<evidence type="ECO:0000313" key="2">
    <source>
        <dbReference type="EMBL" id="VCW98335.1"/>
    </source>
</evidence>
<dbReference type="EMBL" id="CYRY02025208">
    <property type="protein sequence ID" value="VCW98335.1"/>
    <property type="molecule type" value="Genomic_DNA"/>
</dbReference>
<sequence>VETSWAPWELSSSSSLHSAGASPSIKLLQPHTRRLTCLLAPPMDACFRTGWFRW</sequence>
<accession>A0A9X9Q2P7</accession>
<dbReference type="AlphaFoldDB" id="A0A9X9Q2P7"/>
<dbReference type="Proteomes" id="UP000269945">
    <property type="component" value="Unassembled WGS sequence"/>
</dbReference>
<evidence type="ECO:0000313" key="3">
    <source>
        <dbReference type="Proteomes" id="UP000269945"/>
    </source>
</evidence>
<organism evidence="2 3">
    <name type="scientific">Gulo gulo</name>
    <name type="common">Wolverine</name>
    <name type="synonym">Gluton</name>
    <dbReference type="NCBI Taxonomy" id="48420"/>
    <lineage>
        <taxon>Eukaryota</taxon>
        <taxon>Metazoa</taxon>
        <taxon>Chordata</taxon>
        <taxon>Craniata</taxon>
        <taxon>Vertebrata</taxon>
        <taxon>Euteleostomi</taxon>
        <taxon>Mammalia</taxon>
        <taxon>Eutheria</taxon>
        <taxon>Laurasiatheria</taxon>
        <taxon>Carnivora</taxon>
        <taxon>Caniformia</taxon>
        <taxon>Musteloidea</taxon>
        <taxon>Mustelidae</taxon>
        <taxon>Guloninae</taxon>
        <taxon>Gulo</taxon>
    </lineage>
</organism>
<feature type="region of interest" description="Disordered" evidence="1">
    <location>
        <begin position="1"/>
        <end position="22"/>
    </location>
</feature>
<gene>
    <name evidence="2" type="ORF">BN2614_LOCUS1</name>
</gene>
<protein>
    <submittedName>
        <fullName evidence="2">Uncharacterized protein</fullName>
    </submittedName>
</protein>
<feature type="non-terminal residue" evidence="2">
    <location>
        <position position="1"/>
    </location>
</feature>
<name>A0A9X9Q2P7_GULGU</name>